<dbReference type="SUPFAM" id="SSF46955">
    <property type="entry name" value="Putative DNA-binding domain"/>
    <property type="match status" value="1"/>
</dbReference>
<dbReference type="RefSeq" id="WP_219761625.1">
    <property type="nucleotide sequence ID" value="NZ_JAHYBZ010000001.1"/>
</dbReference>
<comment type="caution">
    <text evidence="2">The sequence shown here is derived from an EMBL/GenBank/DDBJ whole genome shotgun (WGS) entry which is preliminary data.</text>
</comment>
<dbReference type="Proteomes" id="UP001196565">
    <property type="component" value="Unassembled WGS sequence"/>
</dbReference>
<keyword evidence="3" id="KW-1185">Reference proteome</keyword>
<sequence>MATDTDDIPINEADAAKLAGIAYPTLARFRREGSGPRCIRIGRLVRYMPADVRAWRNAQREG</sequence>
<name>A0ABS7A414_9PROT</name>
<evidence type="ECO:0000313" key="3">
    <source>
        <dbReference type="Proteomes" id="UP001196565"/>
    </source>
</evidence>
<dbReference type="InterPro" id="IPR009061">
    <property type="entry name" value="DNA-bd_dom_put_sf"/>
</dbReference>
<dbReference type="InterPro" id="IPR041657">
    <property type="entry name" value="HTH_17"/>
</dbReference>
<feature type="domain" description="Helix-turn-helix" evidence="1">
    <location>
        <begin position="13"/>
        <end position="60"/>
    </location>
</feature>
<evidence type="ECO:0000259" key="1">
    <source>
        <dbReference type="Pfam" id="PF12728"/>
    </source>
</evidence>
<proteinExistence type="predicted"/>
<accession>A0ABS7A414</accession>
<dbReference type="EMBL" id="JAHYBZ010000001">
    <property type="protein sequence ID" value="MBW6397042.1"/>
    <property type="molecule type" value="Genomic_DNA"/>
</dbReference>
<dbReference type="Pfam" id="PF12728">
    <property type="entry name" value="HTH_17"/>
    <property type="match status" value="1"/>
</dbReference>
<organism evidence="2 3">
    <name type="scientific">Roseomonas alba</name>
    <dbReference type="NCBI Taxonomy" id="2846776"/>
    <lineage>
        <taxon>Bacteria</taxon>
        <taxon>Pseudomonadati</taxon>
        <taxon>Pseudomonadota</taxon>
        <taxon>Alphaproteobacteria</taxon>
        <taxon>Acetobacterales</taxon>
        <taxon>Roseomonadaceae</taxon>
        <taxon>Roseomonas</taxon>
    </lineage>
</organism>
<protein>
    <submittedName>
        <fullName evidence="2">Helix-turn-helix domain-containing protein</fullName>
    </submittedName>
</protein>
<gene>
    <name evidence="2" type="ORF">KPL78_04240</name>
</gene>
<evidence type="ECO:0000313" key="2">
    <source>
        <dbReference type="EMBL" id="MBW6397042.1"/>
    </source>
</evidence>
<reference evidence="2 3" key="1">
    <citation type="submission" date="2021-07" db="EMBL/GenBank/DDBJ databases">
        <authorList>
            <person name="So Y."/>
        </authorList>
    </citation>
    <scope>NUCLEOTIDE SEQUENCE [LARGE SCALE GENOMIC DNA]</scope>
    <source>
        <strain evidence="2 3">HJA6</strain>
    </source>
</reference>